<name>A0A6V7W747_MELEN</name>
<evidence type="ECO:0000256" key="1">
    <source>
        <dbReference type="SAM" id="SignalP"/>
    </source>
</evidence>
<keyword evidence="1" id="KW-0732">Signal</keyword>
<reference evidence="2 3" key="1">
    <citation type="submission" date="2020-08" db="EMBL/GenBank/DDBJ databases">
        <authorList>
            <person name="Koutsovoulos G."/>
            <person name="Danchin GJ E."/>
        </authorList>
    </citation>
    <scope>NUCLEOTIDE SEQUENCE [LARGE SCALE GENOMIC DNA]</scope>
</reference>
<evidence type="ECO:0000313" key="2">
    <source>
        <dbReference type="EMBL" id="CAD2182141.1"/>
    </source>
</evidence>
<feature type="signal peptide" evidence="1">
    <location>
        <begin position="1"/>
        <end position="22"/>
    </location>
</feature>
<dbReference type="Proteomes" id="UP000580250">
    <property type="component" value="Unassembled WGS sequence"/>
</dbReference>
<comment type="caution">
    <text evidence="2">The sequence shown here is derived from an EMBL/GenBank/DDBJ whole genome shotgun (WGS) entry which is preliminary data.</text>
</comment>
<proteinExistence type="predicted"/>
<sequence length="171" mass="20073">MKNKIKFFALLFTLLFFSFVYSQNSQILVESTENNKIEIEDENVKDKYKIEVLYEIDENNENDYVYISSYTDRCSSFDINTHKRRNLNNESKGKKLILIEDSSEYPKKSAINICLQKYNKGANIGKELKVKKGKSYKEYNKGADDEKAVKVTFYTFWGGNKLEIYKERATT</sequence>
<accession>A0A6V7W747</accession>
<protein>
    <submittedName>
        <fullName evidence="2">Uncharacterized protein</fullName>
    </submittedName>
</protein>
<dbReference type="AlphaFoldDB" id="A0A6V7W747"/>
<evidence type="ECO:0000313" key="3">
    <source>
        <dbReference type="Proteomes" id="UP000580250"/>
    </source>
</evidence>
<dbReference type="EMBL" id="CAJEWN010000422">
    <property type="protein sequence ID" value="CAD2182141.1"/>
    <property type="molecule type" value="Genomic_DNA"/>
</dbReference>
<feature type="chain" id="PRO_5028109626" evidence="1">
    <location>
        <begin position="23"/>
        <end position="171"/>
    </location>
</feature>
<gene>
    <name evidence="2" type="ORF">MENT_LOCUS34329</name>
</gene>
<organism evidence="2 3">
    <name type="scientific">Meloidogyne enterolobii</name>
    <name type="common">Root-knot nematode worm</name>
    <name type="synonym">Meloidogyne mayaguensis</name>
    <dbReference type="NCBI Taxonomy" id="390850"/>
    <lineage>
        <taxon>Eukaryota</taxon>
        <taxon>Metazoa</taxon>
        <taxon>Ecdysozoa</taxon>
        <taxon>Nematoda</taxon>
        <taxon>Chromadorea</taxon>
        <taxon>Rhabditida</taxon>
        <taxon>Tylenchina</taxon>
        <taxon>Tylenchomorpha</taxon>
        <taxon>Tylenchoidea</taxon>
        <taxon>Meloidogynidae</taxon>
        <taxon>Meloidogyninae</taxon>
        <taxon>Meloidogyne</taxon>
    </lineage>
</organism>